<dbReference type="Proteomes" id="UP001241072">
    <property type="component" value="Unassembled WGS sequence"/>
</dbReference>
<feature type="transmembrane region" description="Helical" evidence="7">
    <location>
        <begin position="225"/>
        <end position="247"/>
    </location>
</feature>
<dbReference type="PANTHER" id="PTHR30193">
    <property type="entry name" value="ABC TRANSPORTER PERMEASE PROTEIN"/>
    <property type="match status" value="1"/>
</dbReference>
<evidence type="ECO:0000256" key="6">
    <source>
        <dbReference type="ARBA" id="ARBA00023136"/>
    </source>
</evidence>
<feature type="transmembrane region" description="Helical" evidence="7">
    <location>
        <begin position="267"/>
        <end position="292"/>
    </location>
</feature>
<dbReference type="SUPFAM" id="SSF161098">
    <property type="entry name" value="MetI-like"/>
    <property type="match status" value="1"/>
</dbReference>
<keyword evidence="2 7" id="KW-0813">Transport</keyword>
<dbReference type="EMBL" id="JAUQUB010000002">
    <property type="protein sequence ID" value="MDO7882631.1"/>
    <property type="molecule type" value="Genomic_DNA"/>
</dbReference>
<feature type="transmembrane region" description="Helical" evidence="7">
    <location>
        <begin position="77"/>
        <end position="104"/>
    </location>
</feature>
<comment type="caution">
    <text evidence="9">The sequence shown here is derived from an EMBL/GenBank/DDBJ whole genome shotgun (WGS) entry which is preliminary data.</text>
</comment>
<evidence type="ECO:0000256" key="7">
    <source>
        <dbReference type="RuleBase" id="RU363032"/>
    </source>
</evidence>
<sequence>MTALIANTLDERPARRRIGRPSKIAFLFIAPYLFFFVIFRIIPALSAIALSFGSYSISGKIDFVGIENYQRLFADPLFWNALGVTALYTAVAVPGSVIFSLFMAQLANRSIRGMRVYRTLFFLPVVTSLVAAGLVWRWILSDNGPANWFVGLFGVPPIPWLTSGDTVVQSLAIVGIWGGFGYFMLIILAGLLAIPAEFDEAAKVDGANAWQRYWHVTLPQLRPTLLVVVILSFIGSFQVFDLIYVMTSGGPVRSSYSLVFFLYDQGFHYFDFGFASAAGVILFLITFGVSAIQRRLFGDNQS</sequence>
<comment type="similarity">
    <text evidence="7">Belongs to the binding-protein-dependent transport system permease family.</text>
</comment>
<evidence type="ECO:0000256" key="2">
    <source>
        <dbReference type="ARBA" id="ARBA00022448"/>
    </source>
</evidence>
<comment type="subcellular location">
    <subcellularLocation>
        <location evidence="1 7">Cell membrane</location>
        <topology evidence="1 7">Multi-pass membrane protein</topology>
    </subcellularLocation>
</comment>
<accession>A0ABT9BNL4</accession>
<feature type="transmembrane region" description="Helical" evidence="7">
    <location>
        <begin position="24"/>
        <end position="57"/>
    </location>
</feature>
<evidence type="ECO:0000256" key="1">
    <source>
        <dbReference type="ARBA" id="ARBA00004651"/>
    </source>
</evidence>
<dbReference type="PROSITE" id="PS50928">
    <property type="entry name" value="ABC_TM1"/>
    <property type="match status" value="1"/>
</dbReference>
<keyword evidence="10" id="KW-1185">Reference proteome</keyword>
<organism evidence="9 10">
    <name type="scientific">Antiquaquibacter soli</name>
    <dbReference type="NCBI Taxonomy" id="3064523"/>
    <lineage>
        <taxon>Bacteria</taxon>
        <taxon>Bacillati</taxon>
        <taxon>Actinomycetota</taxon>
        <taxon>Actinomycetes</taxon>
        <taxon>Micrococcales</taxon>
        <taxon>Microbacteriaceae</taxon>
        <taxon>Antiquaquibacter</taxon>
    </lineage>
</organism>
<dbReference type="RefSeq" id="WP_305003064.1">
    <property type="nucleotide sequence ID" value="NZ_JAUQUB010000002.1"/>
</dbReference>
<keyword evidence="4 7" id="KW-0812">Transmembrane</keyword>
<evidence type="ECO:0000256" key="5">
    <source>
        <dbReference type="ARBA" id="ARBA00022989"/>
    </source>
</evidence>
<dbReference type="Pfam" id="PF00528">
    <property type="entry name" value="BPD_transp_1"/>
    <property type="match status" value="1"/>
</dbReference>
<protein>
    <submittedName>
        <fullName evidence="9">Sugar ABC transporter permease</fullName>
    </submittedName>
</protein>
<feature type="transmembrane region" description="Helical" evidence="7">
    <location>
        <begin position="116"/>
        <end position="139"/>
    </location>
</feature>
<dbReference type="PANTHER" id="PTHR30193:SF37">
    <property type="entry name" value="INNER MEMBRANE ABC TRANSPORTER PERMEASE PROTEIN YCJO"/>
    <property type="match status" value="1"/>
</dbReference>
<dbReference type="InterPro" id="IPR051393">
    <property type="entry name" value="ABC_transporter_permease"/>
</dbReference>
<proteinExistence type="inferred from homology"/>
<keyword evidence="3" id="KW-1003">Cell membrane</keyword>
<dbReference type="InterPro" id="IPR000515">
    <property type="entry name" value="MetI-like"/>
</dbReference>
<gene>
    <name evidence="9" type="ORF">Q5716_10375</name>
</gene>
<evidence type="ECO:0000259" key="8">
    <source>
        <dbReference type="PROSITE" id="PS50928"/>
    </source>
</evidence>
<evidence type="ECO:0000256" key="4">
    <source>
        <dbReference type="ARBA" id="ARBA00022692"/>
    </source>
</evidence>
<name>A0ABT9BNL4_9MICO</name>
<feature type="transmembrane region" description="Helical" evidence="7">
    <location>
        <begin position="171"/>
        <end position="194"/>
    </location>
</feature>
<keyword evidence="6 7" id="KW-0472">Membrane</keyword>
<feature type="domain" description="ABC transmembrane type-1" evidence="8">
    <location>
        <begin position="82"/>
        <end position="293"/>
    </location>
</feature>
<dbReference type="InterPro" id="IPR035906">
    <property type="entry name" value="MetI-like_sf"/>
</dbReference>
<evidence type="ECO:0000313" key="9">
    <source>
        <dbReference type="EMBL" id="MDO7882631.1"/>
    </source>
</evidence>
<evidence type="ECO:0000256" key="3">
    <source>
        <dbReference type="ARBA" id="ARBA00022475"/>
    </source>
</evidence>
<evidence type="ECO:0000313" key="10">
    <source>
        <dbReference type="Proteomes" id="UP001241072"/>
    </source>
</evidence>
<keyword evidence="5 7" id="KW-1133">Transmembrane helix</keyword>
<reference evidence="9 10" key="1">
    <citation type="submission" date="2023-07" db="EMBL/GenBank/DDBJ databases">
        <title>Protaetiibacter sp. nov WY-16 isolated from soil.</title>
        <authorList>
            <person name="Liu B."/>
            <person name="Wan Y."/>
        </authorList>
    </citation>
    <scope>NUCLEOTIDE SEQUENCE [LARGE SCALE GENOMIC DNA]</scope>
    <source>
        <strain evidence="9 10">WY-16</strain>
    </source>
</reference>
<dbReference type="Gene3D" id="1.10.3720.10">
    <property type="entry name" value="MetI-like"/>
    <property type="match status" value="1"/>
</dbReference>
<dbReference type="CDD" id="cd06261">
    <property type="entry name" value="TM_PBP2"/>
    <property type="match status" value="1"/>
</dbReference>